<evidence type="ECO:0000313" key="1">
    <source>
        <dbReference type="EMBL" id="MBP2189714.1"/>
    </source>
</evidence>
<dbReference type="Gene3D" id="3.40.109.10">
    <property type="entry name" value="NADH Oxidase"/>
    <property type="match status" value="1"/>
</dbReference>
<organism evidence="1 2">
    <name type="scientific">Nocardia goodfellowii</name>
    <dbReference type="NCBI Taxonomy" id="882446"/>
    <lineage>
        <taxon>Bacteria</taxon>
        <taxon>Bacillati</taxon>
        <taxon>Actinomycetota</taxon>
        <taxon>Actinomycetes</taxon>
        <taxon>Mycobacteriales</taxon>
        <taxon>Nocardiaceae</taxon>
        <taxon>Nocardia</taxon>
    </lineage>
</organism>
<dbReference type="InterPro" id="IPR000415">
    <property type="entry name" value="Nitroreductase-like"/>
</dbReference>
<protein>
    <recommendedName>
        <fullName evidence="3">Nitroreductase</fullName>
    </recommendedName>
</protein>
<evidence type="ECO:0000313" key="2">
    <source>
        <dbReference type="Proteomes" id="UP001519325"/>
    </source>
</evidence>
<sequence length="318" mass="34541">MTIDAVRALEPVFGRAPSAHNTQPWTLTYCDDHVTIGWDVGRTLPRSDSDARDLLLSLGAFVEGCLIACADSGLAIAFEPERGDRRIGRLVPAALRYETPYTIADLQRRTTHRGAYQPGPLNEKLRARVTGIANASGAELRLLSGDSVNPLVRQADRHLFGTPAVVAELRDWLRLTSHHPRYREDGLTAAALGLTRFEARGLRVALAGYPVLRRLGLPRLLAAQGRFDCDGDLFVLVADPLDPIGAGRALLRIWLELSRHGHTTHPLSQLLDCSATRATLADLLGIGEPASLLHVARCGRPATLPAPSFRRTGGFAPK</sequence>
<gene>
    <name evidence="1" type="ORF">BJ987_002615</name>
</gene>
<comment type="caution">
    <text evidence="1">The sequence shown here is derived from an EMBL/GenBank/DDBJ whole genome shotgun (WGS) entry which is preliminary data.</text>
</comment>
<accession>A0ABS4QF48</accession>
<evidence type="ECO:0008006" key="3">
    <source>
        <dbReference type="Google" id="ProtNLM"/>
    </source>
</evidence>
<name>A0ABS4QF48_9NOCA</name>
<dbReference type="EMBL" id="JAGGMR010000001">
    <property type="protein sequence ID" value="MBP2189714.1"/>
    <property type="molecule type" value="Genomic_DNA"/>
</dbReference>
<dbReference type="Proteomes" id="UP001519325">
    <property type="component" value="Unassembled WGS sequence"/>
</dbReference>
<reference evidence="1 2" key="1">
    <citation type="submission" date="2021-03" db="EMBL/GenBank/DDBJ databases">
        <title>Sequencing the genomes of 1000 actinobacteria strains.</title>
        <authorList>
            <person name="Klenk H.-P."/>
        </authorList>
    </citation>
    <scope>NUCLEOTIDE SEQUENCE [LARGE SCALE GENOMIC DNA]</scope>
    <source>
        <strain evidence="1 2">DSM 45516</strain>
    </source>
</reference>
<proteinExistence type="predicted"/>
<dbReference type="SUPFAM" id="SSF55469">
    <property type="entry name" value="FMN-dependent nitroreductase-like"/>
    <property type="match status" value="1"/>
</dbReference>
<dbReference type="RefSeq" id="WP_209888804.1">
    <property type="nucleotide sequence ID" value="NZ_JAGGMR010000001.1"/>
</dbReference>
<keyword evidence="2" id="KW-1185">Reference proteome</keyword>